<evidence type="ECO:0000256" key="7">
    <source>
        <dbReference type="ARBA" id="ARBA00022989"/>
    </source>
</evidence>
<reference evidence="12 13" key="1">
    <citation type="submission" date="2017-04" db="EMBL/GenBank/DDBJ databases">
        <title>The whole genome sequencing and assembly of Halobacillus mangrovi strain.</title>
        <authorList>
            <person name="Lee S.-J."/>
            <person name="Park M.-K."/>
            <person name="Kim J.-Y."/>
            <person name="Lee Y.-J."/>
            <person name="Yi H."/>
            <person name="Bahn Y.-S."/>
            <person name="Kim J.F."/>
            <person name="Lee D.-W."/>
        </authorList>
    </citation>
    <scope>NUCLEOTIDE SEQUENCE [LARGE SCALE GENOMIC DNA]</scope>
    <source>
        <strain evidence="12 13">KTB 131</strain>
    </source>
</reference>
<evidence type="ECO:0000256" key="9">
    <source>
        <dbReference type="PROSITE-ProRule" id="PRU00339"/>
    </source>
</evidence>
<dbReference type="GO" id="GO:0016020">
    <property type="term" value="C:membrane"/>
    <property type="evidence" value="ECO:0007669"/>
    <property type="project" value="UniProtKB-SubCell"/>
</dbReference>
<dbReference type="InterPro" id="IPR011990">
    <property type="entry name" value="TPR-like_helical_dom_sf"/>
</dbReference>
<keyword evidence="5" id="KW-0378">Hydrolase</keyword>
<name>A0A1W5ZUS2_9BACI</name>
<evidence type="ECO:0000313" key="12">
    <source>
        <dbReference type="EMBL" id="ARI77056.1"/>
    </source>
</evidence>
<keyword evidence="7 10" id="KW-1133">Transmembrane helix</keyword>
<proteinExistence type="inferred from homology"/>
<protein>
    <submittedName>
        <fullName evidence="12">Rhomboid family intramembrane serine protease</fullName>
    </submittedName>
</protein>
<comment type="similarity">
    <text evidence="2">Belongs to the peptidase S54 family.</text>
</comment>
<evidence type="ECO:0000256" key="10">
    <source>
        <dbReference type="SAM" id="Phobius"/>
    </source>
</evidence>
<evidence type="ECO:0000256" key="6">
    <source>
        <dbReference type="ARBA" id="ARBA00022803"/>
    </source>
</evidence>
<dbReference type="SUPFAM" id="SSF144091">
    <property type="entry name" value="Rhomboid-like"/>
    <property type="match status" value="1"/>
</dbReference>
<organism evidence="12 13">
    <name type="scientific">Halobacillus mangrovi</name>
    <dbReference type="NCBI Taxonomy" id="402384"/>
    <lineage>
        <taxon>Bacteria</taxon>
        <taxon>Bacillati</taxon>
        <taxon>Bacillota</taxon>
        <taxon>Bacilli</taxon>
        <taxon>Bacillales</taxon>
        <taxon>Bacillaceae</taxon>
        <taxon>Halobacillus</taxon>
    </lineage>
</organism>
<dbReference type="GO" id="GO:0006508">
    <property type="term" value="P:proteolysis"/>
    <property type="evidence" value="ECO:0007669"/>
    <property type="project" value="UniProtKB-KW"/>
</dbReference>
<evidence type="ECO:0000256" key="1">
    <source>
        <dbReference type="ARBA" id="ARBA00004141"/>
    </source>
</evidence>
<feature type="repeat" description="TPR" evidence="9">
    <location>
        <begin position="465"/>
        <end position="498"/>
    </location>
</feature>
<dbReference type="Pfam" id="PF01694">
    <property type="entry name" value="Rhomboid"/>
    <property type="match status" value="1"/>
</dbReference>
<dbReference type="Gene3D" id="1.25.40.10">
    <property type="entry name" value="Tetratricopeptide repeat domain"/>
    <property type="match status" value="1"/>
</dbReference>
<feature type="transmembrane region" description="Helical" evidence="10">
    <location>
        <begin position="342"/>
        <end position="360"/>
    </location>
</feature>
<dbReference type="SMART" id="SM00028">
    <property type="entry name" value="TPR"/>
    <property type="match status" value="2"/>
</dbReference>
<accession>A0A1W5ZUS2</accession>
<comment type="subcellular location">
    <subcellularLocation>
        <location evidence="1">Membrane</location>
        <topology evidence="1">Multi-pass membrane protein</topology>
    </subcellularLocation>
</comment>
<evidence type="ECO:0000259" key="11">
    <source>
        <dbReference type="Pfam" id="PF01694"/>
    </source>
</evidence>
<feature type="transmembrane region" description="Helical" evidence="10">
    <location>
        <begin position="289"/>
        <end position="307"/>
    </location>
</feature>
<evidence type="ECO:0000256" key="2">
    <source>
        <dbReference type="ARBA" id="ARBA00009045"/>
    </source>
</evidence>
<keyword evidence="6 9" id="KW-0802">TPR repeat</keyword>
<feature type="transmembrane region" description="Helical" evidence="10">
    <location>
        <begin position="372"/>
        <end position="391"/>
    </location>
</feature>
<dbReference type="SUPFAM" id="SSF48452">
    <property type="entry name" value="TPR-like"/>
    <property type="match status" value="1"/>
</dbReference>
<dbReference type="STRING" id="402384.HM131_09500"/>
<dbReference type="InterPro" id="IPR013105">
    <property type="entry name" value="TPR_2"/>
</dbReference>
<evidence type="ECO:0000256" key="5">
    <source>
        <dbReference type="ARBA" id="ARBA00022801"/>
    </source>
</evidence>
<dbReference type="Pfam" id="PF13181">
    <property type="entry name" value="TPR_8"/>
    <property type="match status" value="1"/>
</dbReference>
<dbReference type="Gene3D" id="1.20.1540.10">
    <property type="entry name" value="Rhomboid-like"/>
    <property type="match status" value="1"/>
</dbReference>
<feature type="transmembrane region" description="Helical" evidence="10">
    <location>
        <begin position="233"/>
        <end position="253"/>
    </location>
</feature>
<dbReference type="AlphaFoldDB" id="A0A1W5ZUS2"/>
<dbReference type="InterPro" id="IPR022764">
    <property type="entry name" value="Peptidase_S54_rhomboid_dom"/>
</dbReference>
<keyword evidence="8 10" id="KW-0472">Membrane</keyword>
<dbReference type="RefSeq" id="WP_085029529.1">
    <property type="nucleotide sequence ID" value="NZ_CP020772.1"/>
</dbReference>
<dbReference type="InterPro" id="IPR019734">
    <property type="entry name" value="TPR_rpt"/>
</dbReference>
<evidence type="ECO:0000256" key="8">
    <source>
        <dbReference type="ARBA" id="ARBA00023136"/>
    </source>
</evidence>
<dbReference type="InterPro" id="IPR050925">
    <property type="entry name" value="Rhomboid_protease_S54"/>
</dbReference>
<feature type="transmembrane region" description="Helical" evidence="10">
    <location>
        <begin position="319"/>
        <end position="336"/>
    </location>
</feature>
<feature type="transmembrane region" description="Helical" evidence="10">
    <location>
        <begin position="265"/>
        <end position="283"/>
    </location>
</feature>
<dbReference type="Pfam" id="PF07719">
    <property type="entry name" value="TPR_2"/>
    <property type="match status" value="1"/>
</dbReference>
<keyword evidence="13" id="KW-1185">Reference proteome</keyword>
<keyword evidence="4" id="KW-0677">Repeat</keyword>
<evidence type="ECO:0000313" key="13">
    <source>
        <dbReference type="Proteomes" id="UP000192527"/>
    </source>
</evidence>
<keyword evidence="12" id="KW-0645">Protease</keyword>
<evidence type="ECO:0000256" key="3">
    <source>
        <dbReference type="ARBA" id="ARBA00022692"/>
    </source>
</evidence>
<dbReference type="Proteomes" id="UP000192527">
    <property type="component" value="Chromosome"/>
</dbReference>
<keyword evidence="3 10" id="KW-0812">Transmembrane</keyword>
<feature type="domain" description="Peptidase S54 rhomboid" evidence="11">
    <location>
        <begin position="224"/>
        <end position="358"/>
    </location>
</feature>
<dbReference type="EMBL" id="CP020772">
    <property type="protein sequence ID" value="ARI77056.1"/>
    <property type="molecule type" value="Genomic_DNA"/>
</dbReference>
<dbReference type="PANTHER" id="PTHR43731:SF14">
    <property type="entry name" value="PRESENILIN-ASSOCIATED RHOMBOID-LIKE PROTEIN, MITOCHONDRIAL"/>
    <property type="match status" value="1"/>
</dbReference>
<gene>
    <name evidence="12" type="ORF">HM131_09500</name>
</gene>
<dbReference type="PANTHER" id="PTHR43731">
    <property type="entry name" value="RHOMBOID PROTEASE"/>
    <property type="match status" value="1"/>
</dbReference>
<dbReference type="InterPro" id="IPR035952">
    <property type="entry name" value="Rhomboid-like_sf"/>
</dbReference>
<dbReference type="PROSITE" id="PS50005">
    <property type="entry name" value="TPR"/>
    <property type="match status" value="1"/>
</dbReference>
<dbReference type="KEGG" id="hmn:HM131_09500"/>
<dbReference type="OrthoDB" id="9813074at2"/>
<sequence length="510" mass="58713">MHIEQEYFFWKLIHDLVVVQEFDVLHMNTKDQEVWLEKEYNWKNHVVRLKHTQINWRNELKRDVQITYQQLKQNRQLFRGGKVVLHSLYVSEFPPVDEWEDIKEDLKSERFDSYIYYLDDEKKEKERSRFYSFFDIEDAILDHNISEFEMESILPYLKQQIVLKHKERKKEAQNAFQFGKPIMTYVLLALNLLAFAYVEWQGSSTSVLTLIEFGAKYNPGIIEGEWWRIVTSMFLHIGLLHLFMNMLALFYLGNAVERIYGSFRFTGIYFLAGIFGGISSFMLNPHVAAGASGAIFGLFGALLYFGVRNRRLFFRTMGWNLLFVIALNIAFGVLVPQVDNGAHMGGLVGGFIASVIFSLPKKKSIAVQSAASIAYIVILAIMISLGLQNVFNGEQTLSQVQETQELNQNGKYEEVISITSQALKEPGSYEAALRFNRSYAYIQVGEKEKAKEDLEVVVEKEPDLAEAYYNLAILHQQNGNKAKAADFAKTAAELNPDNEDFRKLADKLSQ</sequence>
<dbReference type="GO" id="GO:0004252">
    <property type="term" value="F:serine-type endopeptidase activity"/>
    <property type="evidence" value="ECO:0007669"/>
    <property type="project" value="InterPro"/>
</dbReference>
<evidence type="ECO:0000256" key="4">
    <source>
        <dbReference type="ARBA" id="ARBA00022737"/>
    </source>
</evidence>
<feature type="transmembrane region" description="Helical" evidence="10">
    <location>
        <begin position="178"/>
        <end position="198"/>
    </location>
</feature>